<accession>A0A914VE85</accession>
<organism evidence="2 3">
    <name type="scientific">Plectus sambesii</name>
    <dbReference type="NCBI Taxonomy" id="2011161"/>
    <lineage>
        <taxon>Eukaryota</taxon>
        <taxon>Metazoa</taxon>
        <taxon>Ecdysozoa</taxon>
        <taxon>Nematoda</taxon>
        <taxon>Chromadorea</taxon>
        <taxon>Plectida</taxon>
        <taxon>Plectina</taxon>
        <taxon>Plectoidea</taxon>
        <taxon>Plectidae</taxon>
        <taxon>Plectus</taxon>
    </lineage>
</organism>
<dbReference type="Proteomes" id="UP000887566">
    <property type="component" value="Unplaced"/>
</dbReference>
<evidence type="ECO:0000313" key="3">
    <source>
        <dbReference type="WBParaSite" id="PSAMB.scaffold1771size27953.g14801.t1"/>
    </source>
</evidence>
<feature type="compositionally biased region" description="Pro residues" evidence="1">
    <location>
        <begin position="117"/>
        <end position="133"/>
    </location>
</feature>
<feature type="compositionally biased region" description="Low complexity" evidence="1">
    <location>
        <begin position="74"/>
        <end position="87"/>
    </location>
</feature>
<dbReference type="AlphaFoldDB" id="A0A914VE85"/>
<dbReference type="WBParaSite" id="PSAMB.scaffold1771size27953.g14801.t1">
    <property type="protein sequence ID" value="PSAMB.scaffold1771size27953.g14801.t1"/>
    <property type="gene ID" value="PSAMB.scaffold1771size27953.g14801"/>
</dbReference>
<evidence type="ECO:0000256" key="1">
    <source>
        <dbReference type="SAM" id="MobiDB-lite"/>
    </source>
</evidence>
<evidence type="ECO:0000313" key="2">
    <source>
        <dbReference type="Proteomes" id="UP000887566"/>
    </source>
</evidence>
<proteinExistence type="predicted"/>
<protein>
    <submittedName>
        <fullName evidence="3">Uncharacterized protein</fullName>
    </submittedName>
</protein>
<feature type="region of interest" description="Disordered" evidence="1">
    <location>
        <begin position="74"/>
        <end position="136"/>
    </location>
</feature>
<name>A0A914VE85_9BILA</name>
<keyword evidence="2" id="KW-1185">Reference proteome</keyword>
<sequence length="160" mass="17211">MRRGMRQCSATATVATDIRHYAAAANGAVSGRAPTRANRMRRRRRSTACGMFSRASQTYGRHPLLFAFPISASSSAPCPTSRSTSPAVLSRETSAAAVASMRRVARGPIGPHRSSPPTSPTPHPPPLSPPTHCPSPLDAMMLDRDTLEFTDAPQRYRNAI</sequence>
<reference evidence="3" key="1">
    <citation type="submission" date="2022-11" db="UniProtKB">
        <authorList>
            <consortium name="WormBaseParasite"/>
        </authorList>
    </citation>
    <scope>IDENTIFICATION</scope>
</reference>